<evidence type="ECO:0000256" key="8">
    <source>
        <dbReference type="ARBA" id="ARBA00037847"/>
    </source>
</evidence>
<dbReference type="Proteomes" id="UP001162131">
    <property type="component" value="Unassembled WGS sequence"/>
</dbReference>
<dbReference type="GO" id="GO:0012505">
    <property type="term" value="C:endomembrane system"/>
    <property type="evidence" value="ECO:0007669"/>
    <property type="project" value="UniProtKB-SubCell"/>
</dbReference>
<feature type="domain" description="Vacuolar sorting receptor thioredoxin-like" evidence="10">
    <location>
        <begin position="193"/>
        <end position="377"/>
    </location>
</feature>
<evidence type="ECO:0000313" key="12">
    <source>
        <dbReference type="Proteomes" id="UP001162131"/>
    </source>
</evidence>
<dbReference type="InterPro" id="IPR056858">
    <property type="entry name" value="VSR_TRX"/>
</dbReference>
<name>A0AAU9JFW9_9CILI</name>
<dbReference type="GO" id="GO:0016020">
    <property type="term" value="C:membrane"/>
    <property type="evidence" value="ECO:0007669"/>
    <property type="project" value="UniProtKB-SubCell"/>
</dbReference>
<keyword evidence="6 9" id="KW-0472">Membrane</keyword>
<keyword evidence="2 9" id="KW-0812">Transmembrane</keyword>
<keyword evidence="3" id="KW-0732">Signal</keyword>
<sequence length="453" mass="51981">MKIFLGISKIALAFTLLISYTYGNIKVINPRPLVDYFQTIYNSSSIPSVLAYFGLPPYGRSIIGQIENADDPYGCRHTLINTTSHEEPVPKFIIFDIGECSNTLKVKYAQDIGINCVILINTDDSDLEKINIYDDGIGYEIQIPTVIVNNRDGNKLRQAALETKTEISIEFEMKRTYSIVQLDVWMSSDNLKVFDFLSDLHDMIHKIDFELVKFRPGFVHWQCTECKAENYTKSRADCLSGGRYCAVDPDNLGPISGRFVVEEDLREICLYSVVSTSKQYDLWFKYIKDYHKLCRSSFSNDCSKDLMNNLGLDYNQVQNCLRTSTEGNSIYINDNTLLRNERNRWKQSGIQFYPAIVINNQTYRGNWESEEVCEAICASFENMPKACINMEHNQNNEDIASIGSVVGILLGMIALFAIALAAYRYKVKQEMKKNMRREINVQVSQYFSLQEKY</sequence>
<evidence type="ECO:0000313" key="11">
    <source>
        <dbReference type="EMBL" id="CAG9319677.1"/>
    </source>
</evidence>
<evidence type="ECO:0000256" key="3">
    <source>
        <dbReference type="ARBA" id="ARBA00022729"/>
    </source>
</evidence>
<dbReference type="AlphaFoldDB" id="A0AAU9JFW9"/>
<comment type="subcellular location">
    <subcellularLocation>
        <location evidence="8">Endomembrane system</location>
        <topology evidence="8">Single-pass membrane protein</topology>
    </subcellularLocation>
    <subcellularLocation>
        <location evidence="1">Membrane</location>
        <topology evidence="1">Single-pass type I membrane protein</topology>
    </subcellularLocation>
</comment>
<feature type="transmembrane region" description="Helical" evidence="9">
    <location>
        <begin position="399"/>
        <end position="423"/>
    </location>
</feature>
<dbReference type="Gene3D" id="3.40.30.10">
    <property type="entry name" value="Glutaredoxin"/>
    <property type="match status" value="1"/>
</dbReference>
<protein>
    <recommendedName>
        <fullName evidence="10">Vacuolar sorting receptor thioredoxin-like domain-containing protein</fullName>
    </recommendedName>
</protein>
<evidence type="ECO:0000256" key="5">
    <source>
        <dbReference type="ARBA" id="ARBA00022989"/>
    </source>
</evidence>
<evidence type="ECO:0000256" key="2">
    <source>
        <dbReference type="ARBA" id="ARBA00022692"/>
    </source>
</evidence>
<keyword evidence="12" id="KW-1185">Reference proteome</keyword>
<proteinExistence type="predicted"/>
<dbReference type="Pfam" id="PF25011">
    <property type="entry name" value="VSR_TRX"/>
    <property type="match status" value="1"/>
</dbReference>
<gene>
    <name evidence="11" type="ORF">BSTOLATCC_MIC24228</name>
</gene>
<keyword evidence="7" id="KW-0325">Glycoprotein</keyword>
<evidence type="ECO:0000259" key="10">
    <source>
        <dbReference type="Pfam" id="PF25011"/>
    </source>
</evidence>
<evidence type="ECO:0000256" key="6">
    <source>
        <dbReference type="ARBA" id="ARBA00023136"/>
    </source>
</evidence>
<keyword evidence="5 9" id="KW-1133">Transmembrane helix</keyword>
<dbReference type="PANTHER" id="PTHR22702">
    <property type="entry name" value="PROTEASE-ASSOCIATED DOMAIN-CONTAINING PROTEIN"/>
    <property type="match status" value="1"/>
</dbReference>
<keyword evidence="4" id="KW-0677">Repeat</keyword>
<dbReference type="EMBL" id="CAJZBQ010000023">
    <property type="protein sequence ID" value="CAG9319677.1"/>
    <property type="molecule type" value="Genomic_DNA"/>
</dbReference>
<evidence type="ECO:0000256" key="4">
    <source>
        <dbReference type="ARBA" id="ARBA00022737"/>
    </source>
</evidence>
<accession>A0AAU9JFW9</accession>
<comment type="caution">
    <text evidence="11">The sequence shown here is derived from an EMBL/GenBank/DDBJ whole genome shotgun (WGS) entry which is preliminary data.</text>
</comment>
<evidence type="ECO:0000256" key="1">
    <source>
        <dbReference type="ARBA" id="ARBA00004479"/>
    </source>
</evidence>
<reference evidence="11" key="1">
    <citation type="submission" date="2021-09" db="EMBL/GenBank/DDBJ databases">
        <authorList>
            <consortium name="AG Swart"/>
            <person name="Singh M."/>
            <person name="Singh A."/>
            <person name="Seah K."/>
            <person name="Emmerich C."/>
        </authorList>
    </citation>
    <scope>NUCLEOTIDE SEQUENCE</scope>
    <source>
        <strain evidence="11">ATCC30299</strain>
    </source>
</reference>
<evidence type="ECO:0000256" key="7">
    <source>
        <dbReference type="ARBA" id="ARBA00023180"/>
    </source>
</evidence>
<dbReference type="Gene3D" id="3.50.30.30">
    <property type="match status" value="1"/>
</dbReference>
<evidence type="ECO:0000256" key="9">
    <source>
        <dbReference type="SAM" id="Phobius"/>
    </source>
</evidence>
<dbReference type="PANTHER" id="PTHR22702:SF1">
    <property type="entry name" value="PROTEASE-ASSOCIATED DOMAIN-CONTAINING PROTEIN 1"/>
    <property type="match status" value="1"/>
</dbReference>
<organism evidence="11 12">
    <name type="scientific">Blepharisma stoltei</name>
    <dbReference type="NCBI Taxonomy" id="1481888"/>
    <lineage>
        <taxon>Eukaryota</taxon>
        <taxon>Sar</taxon>
        <taxon>Alveolata</taxon>
        <taxon>Ciliophora</taxon>
        <taxon>Postciliodesmatophora</taxon>
        <taxon>Heterotrichea</taxon>
        <taxon>Heterotrichida</taxon>
        <taxon>Blepharismidae</taxon>
        <taxon>Blepharisma</taxon>
    </lineage>
</organism>